<dbReference type="PRINTS" id="PR01011">
    <property type="entry name" value="GLUTPROXDASE"/>
</dbReference>
<keyword evidence="3 5" id="KW-0560">Oxidoreductase</keyword>
<comment type="similarity">
    <text evidence="1 5">Belongs to the glutathione peroxidase family.</text>
</comment>
<dbReference type="GO" id="GO:0004601">
    <property type="term" value="F:peroxidase activity"/>
    <property type="evidence" value="ECO:0007669"/>
    <property type="project" value="UniProtKB-KW"/>
</dbReference>
<dbReference type="InterPro" id="IPR000889">
    <property type="entry name" value="Glutathione_peroxidase"/>
</dbReference>
<keyword evidence="6" id="KW-0732">Signal</keyword>
<dbReference type="Pfam" id="PF00255">
    <property type="entry name" value="GSHPx"/>
    <property type="match status" value="1"/>
</dbReference>
<dbReference type="RefSeq" id="WP_085878791.1">
    <property type="nucleotide sequence ID" value="NZ_FWFZ01000008.1"/>
</dbReference>
<feature type="active site" evidence="4">
    <location>
        <position position="62"/>
    </location>
</feature>
<dbReference type="Gene3D" id="3.40.30.10">
    <property type="entry name" value="Glutaredoxin"/>
    <property type="match status" value="1"/>
</dbReference>
<protein>
    <recommendedName>
        <fullName evidence="5">Glutathione peroxidase</fullName>
    </recommendedName>
</protein>
<dbReference type="EMBL" id="FWFZ01000008">
    <property type="protein sequence ID" value="SLN46634.1"/>
    <property type="molecule type" value="Genomic_DNA"/>
</dbReference>
<organism evidence="8 9">
    <name type="scientific">Roseisalinus antarcticus</name>
    <dbReference type="NCBI Taxonomy" id="254357"/>
    <lineage>
        <taxon>Bacteria</taxon>
        <taxon>Pseudomonadati</taxon>
        <taxon>Pseudomonadota</taxon>
        <taxon>Alphaproteobacteria</taxon>
        <taxon>Rhodobacterales</taxon>
        <taxon>Roseobacteraceae</taxon>
        <taxon>Roseisalinus</taxon>
    </lineage>
</organism>
<evidence type="ECO:0000313" key="9">
    <source>
        <dbReference type="Proteomes" id="UP000193900"/>
    </source>
</evidence>
<evidence type="ECO:0000256" key="1">
    <source>
        <dbReference type="ARBA" id="ARBA00006926"/>
    </source>
</evidence>
<dbReference type="Proteomes" id="UP000193900">
    <property type="component" value="Unassembled WGS sequence"/>
</dbReference>
<reference evidence="8 9" key="1">
    <citation type="submission" date="2017-03" db="EMBL/GenBank/DDBJ databases">
        <authorList>
            <person name="Afonso C.L."/>
            <person name="Miller P.J."/>
            <person name="Scott M.A."/>
            <person name="Spackman E."/>
            <person name="Goraichik I."/>
            <person name="Dimitrov K.M."/>
            <person name="Suarez D.L."/>
            <person name="Swayne D.E."/>
        </authorList>
    </citation>
    <scope>NUCLEOTIDE SEQUENCE [LARGE SCALE GENOMIC DNA]</scope>
    <source>
        <strain evidence="8 9">CECT 7023</strain>
    </source>
</reference>
<keyword evidence="2 5" id="KW-0575">Peroxidase</keyword>
<feature type="chain" id="PRO_5012509157" description="Glutathione peroxidase" evidence="6">
    <location>
        <begin position="25"/>
        <end position="182"/>
    </location>
</feature>
<evidence type="ECO:0000256" key="3">
    <source>
        <dbReference type="ARBA" id="ARBA00023002"/>
    </source>
</evidence>
<dbReference type="PANTHER" id="PTHR11592">
    <property type="entry name" value="GLUTATHIONE PEROXIDASE"/>
    <property type="match status" value="1"/>
</dbReference>
<dbReference type="CDD" id="cd00340">
    <property type="entry name" value="GSH_Peroxidase"/>
    <property type="match status" value="1"/>
</dbReference>
<keyword evidence="9" id="KW-1185">Reference proteome</keyword>
<sequence length="182" mass="19429">MVSHIRRRLIAVLAAAVCAPAAFGATGAVVPDAPFPSIDGGEISLAEFRGRPVLLVNTASLCAFTPQYEGLQAMWERYRDAGLVVLAVPSDDFRQELSSDAEVKDFCALTFGLDLPMTTISSVRGPQAHPVYRWLAGQGVVPGWNFHKVLIGRDGTVLGQWPASVRPMSAPVTRAVEAALAD</sequence>
<gene>
    <name evidence="8" type="primary">gpx1</name>
    <name evidence="8" type="ORF">ROA7023_01933</name>
</gene>
<dbReference type="PANTHER" id="PTHR11592:SF78">
    <property type="entry name" value="GLUTATHIONE PEROXIDASE"/>
    <property type="match status" value="1"/>
</dbReference>
<dbReference type="InterPro" id="IPR036249">
    <property type="entry name" value="Thioredoxin-like_sf"/>
</dbReference>
<dbReference type="SUPFAM" id="SSF52833">
    <property type="entry name" value="Thioredoxin-like"/>
    <property type="match status" value="1"/>
</dbReference>
<evidence type="ECO:0000313" key="8">
    <source>
        <dbReference type="EMBL" id="SLN46634.1"/>
    </source>
</evidence>
<accession>A0A1Y5SRM7</accession>
<feature type="domain" description="Thioredoxin" evidence="7">
    <location>
        <begin position="24"/>
        <end position="181"/>
    </location>
</feature>
<proteinExistence type="inferred from homology"/>
<feature type="signal peptide" evidence="6">
    <location>
        <begin position="1"/>
        <end position="24"/>
    </location>
</feature>
<evidence type="ECO:0000256" key="5">
    <source>
        <dbReference type="RuleBase" id="RU000499"/>
    </source>
</evidence>
<dbReference type="InterPro" id="IPR013766">
    <property type="entry name" value="Thioredoxin_domain"/>
</dbReference>
<evidence type="ECO:0000256" key="6">
    <source>
        <dbReference type="SAM" id="SignalP"/>
    </source>
</evidence>
<dbReference type="PROSITE" id="PS51355">
    <property type="entry name" value="GLUTATHIONE_PEROXID_3"/>
    <property type="match status" value="1"/>
</dbReference>
<dbReference type="PROSITE" id="PS00460">
    <property type="entry name" value="GLUTATHIONE_PEROXID_1"/>
    <property type="match status" value="1"/>
</dbReference>
<name>A0A1Y5SRM7_9RHOB</name>
<dbReference type="OrthoDB" id="9785502at2"/>
<evidence type="ECO:0000259" key="7">
    <source>
        <dbReference type="PROSITE" id="PS51352"/>
    </source>
</evidence>
<dbReference type="InterPro" id="IPR029759">
    <property type="entry name" value="GPX_AS"/>
</dbReference>
<dbReference type="PIRSF" id="PIRSF000303">
    <property type="entry name" value="Glutathion_perox"/>
    <property type="match status" value="1"/>
</dbReference>
<evidence type="ECO:0000256" key="4">
    <source>
        <dbReference type="PIRSR" id="PIRSR000303-1"/>
    </source>
</evidence>
<dbReference type="AlphaFoldDB" id="A0A1Y5SRM7"/>
<dbReference type="PROSITE" id="PS51352">
    <property type="entry name" value="THIOREDOXIN_2"/>
    <property type="match status" value="1"/>
</dbReference>
<dbReference type="GO" id="GO:0034599">
    <property type="term" value="P:cellular response to oxidative stress"/>
    <property type="evidence" value="ECO:0007669"/>
    <property type="project" value="TreeGrafter"/>
</dbReference>
<evidence type="ECO:0000256" key="2">
    <source>
        <dbReference type="ARBA" id="ARBA00022559"/>
    </source>
</evidence>